<dbReference type="InterPro" id="IPR014748">
    <property type="entry name" value="Enoyl-CoA_hydra_C"/>
</dbReference>
<dbReference type="InterPro" id="IPR029045">
    <property type="entry name" value="ClpP/crotonase-like_dom_sf"/>
</dbReference>
<dbReference type="SUPFAM" id="SSF52096">
    <property type="entry name" value="ClpP/crotonase"/>
    <property type="match status" value="1"/>
</dbReference>
<dbReference type="GO" id="GO:0003824">
    <property type="term" value="F:catalytic activity"/>
    <property type="evidence" value="ECO:0007669"/>
    <property type="project" value="UniProtKB-ARBA"/>
</dbReference>
<dbReference type="RefSeq" id="WP_036446624.1">
    <property type="nucleotide sequence ID" value="NZ_RWJZ01000001.1"/>
</dbReference>
<dbReference type="Gene3D" id="1.10.12.10">
    <property type="entry name" value="Lyase 2-enoyl-coa Hydratase, Chain A, domain 2"/>
    <property type="match status" value="1"/>
</dbReference>
<evidence type="ECO:0000313" key="2">
    <source>
        <dbReference type="EMBL" id="TGB47749.1"/>
    </source>
</evidence>
<sequence length="266" mass="27824">MTNVLVTDDGPVRVVMLNRPEVRNAIDIPLRIELAEALETADADNSVRALVLTGAGGTFCSGGDISTMRRMPHDAATERAQMAQRIIRAIWNTPKPVLAAVEGAAYGAGAALAAACDRVVAGRAAKFATTFLNVGLAGDMGAYASLPGRMGMARARQMLMMAEPLTAEDALPLGLIDAVVGTGESLAEAVSDAHRLAGLPAGALATMKEMLATAPTRHRLEVLDLEVEQQAALFDSDDFAEGIAAFHEKRPAVFGGVGSHPRKVAR</sequence>
<evidence type="ECO:0000313" key="3">
    <source>
        <dbReference type="Proteomes" id="UP000297792"/>
    </source>
</evidence>
<dbReference type="PANTHER" id="PTHR43459">
    <property type="entry name" value="ENOYL-COA HYDRATASE"/>
    <property type="match status" value="1"/>
</dbReference>
<comment type="similarity">
    <text evidence="1">Belongs to the enoyl-CoA hydratase/isomerase family.</text>
</comment>
<dbReference type="Gene3D" id="3.90.226.10">
    <property type="entry name" value="2-enoyl-CoA Hydratase, Chain A, domain 1"/>
    <property type="match status" value="1"/>
</dbReference>
<protein>
    <submittedName>
        <fullName evidence="2">Enoyl-CoA hydratase</fullName>
    </submittedName>
</protein>
<proteinExistence type="inferred from homology"/>
<reference evidence="2 3" key="1">
    <citation type="submission" date="2018-12" db="EMBL/GenBank/DDBJ databases">
        <title>Draft genome sequences of Mycolicibacterium peregrinum isolated from a pig with lymphadenitis and from soil on the same Japanese pig farm.</title>
        <authorList>
            <person name="Komatsu T."/>
            <person name="Ohya K."/>
            <person name="Sawai K."/>
            <person name="Odoi J.O."/>
            <person name="Otsu K."/>
            <person name="Ota A."/>
            <person name="Ito T."/>
            <person name="Kawai M."/>
            <person name="Maruyama F."/>
        </authorList>
    </citation>
    <scope>NUCLEOTIDE SEQUENCE [LARGE SCALE GENOMIC DNA]</scope>
    <source>
        <strain evidence="2 3">138</strain>
    </source>
</reference>
<dbReference type="InterPro" id="IPR001753">
    <property type="entry name" value="Enoyl-CoA_hydra/iso"/>
</dbReference>
<comment type="caution">
    <text evidence="2">The sequence shown here is derived from an EMBL/GenBank/DDBJ whole genome shotgun (WGS) entry which is preliminary data.</text>
</comment>
<dbReference type="CDD" id="cd06558">
    <property type="entry name" value="crotonase-like"/>
    <property type="match status" value="1"/>
</dbReference>
<dbReference type="Proteomes" id="UP000297792">
    <property type="component" value="Unassembled WGS sequence"/>
</dbReference>
<gene>
    <name evidence="2" type="ORF">EJD98_02255</name>
</gene>
<name>A0A4Z0HVC5_MYCPR</name>
<accession>A0A4Z0HVC5</accession>
<dbReference type="AlphaFoldDB" id="A0A4Z0HVC5"/>
<organism evidence="2 3">
    <name type="scientific">Mycolicibacterium peregrinum</name>
    <name type="common">Mycobacterium peregrinum</name>
    <dbReference type="NCBI Taxonomy" id="43304"/>
    <lineage>
        <taxon>Bacteria</taxon>
        <taxon>Bacillati</taxon>
        <taxon>Actinomycetota</taxon>
        <taxon>Actinomycetes</taxon>
        <taxon>Mycobacteriales</taxon>
        <taxon>Mycobacteriaceae</taxon>
        <taxon>Mycolicibacterium</taxon>
    </lineage>
</organism>
<evidence type="ECO:0000256" key="1">
    <source>
        <dbReference type="ARBA" id="ARBA00005254"/>
    </source>
</evidence>
<keyword evidence="3" id="KW-1185">Reference proteome</keyword>
<dbReference type="PANTHER" id="PTHR43459:SF1">
    <property type="entry name" value="EG:BACN32G11.4 PROTEIN"/>
    <property type="match status" value="1"/>
</dbReference>
<dbReference type="Pfam" id="PF00378">
    <property type="entry name" value="ECH_1"/>
    <property type="match status" value="1"/>
</dbReference>
<dbReference type="EMBL" id="RWKA01000001">
    <property type="protein sequence ID" value="TGB47749.1"/>
    <property type="molecule type" value="Genomic_DNA"/>
</dbReference>